<dbReference type="AlphaFoldDB" id="B8IIE5"/>
<dbReference type="eggNOG" id="COG1661">
    <property type="taxonomic scope" value="Bacteria"/>
</dbReference>
<dbReference type="InterPro" id="IPR005175">
    <property type="entry name" value="PPC_dom"/>
</dbReference>
<dbReference type="Pfam" id="PF03479">
    <property type="entry name" value="PCC"/>
    <property type="match status" value="1"/>
</dbReference>
<evidence type="ECO:0000313" key="2">
    <source>
        <dbReference type="EMBL" id="ACL58014.1"/>
    </source>
</evidence>
<name>B8IIE5_METNO</name>
<sequence>MRRPAVPHPPRPRTLIHPGRFNPVRIQSLRSNAGRHVRLALQPGVSIYDGIVKPLGELGIKSASMTILGGYFESLQYCVAPPDPTGQAVIAYGAPIQAGRTYMVFGNATLGKSLKGNPLVHCHAAIRTETGEVKGGHILTDLCIVSTYPIPVLVTSLDGFELRQAYDPETNIPLLQPYKDDTHE</sequence>
<dbReference type="STRING" id="460265.Mnod_3073"/>
<feature type="domain" description="PPC" evidence="1">
    <location>
        <begin position="31"/>
        <end position="178"/>
    </location>
</feature>
<dbReference type="KEGG" id="mno:Mnod_3073"/>
<dbReference type="OrthoDB" id="8290151at2"/>
<protein>
    <recommendedName>
        <fullName evidence="1">PPC domain-containing protein</fullName>
    </recommendedName>
</protein>
<organism evidence="2 3">
    <name type="scientific">Methylobacterium nodulans (strain LMG 21967 / CNCM I-2342 / ORS 2060)</name>
    <dbReference type="NCBI Taxonomy" id="460265"/>
    <lineage>
        <taxon>Bacteria</taxon>
        <taxon>Pseudomonadati</taxon>
        <taxon>Pseudomonadota</taxon>
        <taxon>Alphaproteobacteria</taxon>
        <taxon>Hyphomicrobiales</taxon>
        <taxon>Methylobacteriaceae</taxon>
        <taxon>Methylobacterium</taxon>
    </lineage>
</organism>
<dbReference type="EMBL" id="CP001349">
    <property type="protein sequence ID" value="ACL58014.1"/>
    <property type="molecule type" value="Genomic_DNA"/>
</dbReference>
<gene>
    <name evidence="2" type="ordered locus">Mnod_3073</name>
</gene>
<reference evidence="2 3" key="1">
    <citation type="submission" date="2009-01" db="EMBL/GenBank/DDBJ databases">
        <title>Complete sequence of chromosome of Methylobacterium nodulans ORS 2060.</title>
        <authorList>
            <consortium name="US DOE Joint Genome Institute"/>
            <person name="Lucas S."/>
            <person name="Copeland A."/>
            <person name="Lapidus A."/>
            <person name="Glavina del Rio T."/>
            <person name="Dalin E."/>
            <person name="Tice H."/>
            <person name="Bruce D."/>
            <person name="Goodwin L."/>
            <person name="Pitluck S."/>
            <person name="Sims D."/>
            <person name="Brettin T."/>
            <person name="Detter J.C."/>
            <person name="Han C."/>
            <person name="Larimer F."/>
            <person name="Land M."/>
            <person name="Hauser L."/>
            <person name="Kyrpides N."/>
            <person name="Ivanova N."/>
            <person name="Marx C.J."/>
            <person name="Richardson P."/>
        </authorList>
    </citation>
    <scope>NUCLEOTIDE SEQUENCE [LARGE SCALE GENOMIC DNA]</scope>
    <source>
        <strain evidence="3">LMG 21967 / CNCM I-2342 / ORS 2060</strain>
    </source>
</reference>
<dbReference type="HOGENOM" id="CLU_108797_0_0_5"/>
<dbReference type="Proteomes" id="UP000008207">
    <property type="component" value="Chromosome"/>
</dbReference>
<keyword evidence="3" id="KW-1185">Reference proteome</keyword>
<evidence type="ECO:0000313" key="3">
    <source>
        <dbReference type="Proteomes" id="UP000008207"/>
    </source>
</evidence>
<dbReference type="RefSeq" id="WP_015929685.1">
    <property type="nucleotide sequence ID" value="NC_011894.1"/>
</dbReference>
<accession>B8IIE5</accession>
<proteinExistence type="predicted"/>
<dbReference type="SUPFAM" id="SSF117856">
    <property type="entry name" value="AF0104/ALDC/Ptd012-like"/>
    <property type="match status" value="1"/>
</dbReference>
<dbReference type="Gene3D" id="3.30.1330.80">
    <property type="entry name" value="Hypothetical protein, similar to alpha- acetolactate decarboxylase, domain 2"/>
    <property type="match status" value="1"/>
</dbReference>
<dbReference type="PROSITE" id="PS51742">
    <property type="entry name" value="PPC"/>
    <property type="match status" value="1"/>
</dbReference>
<evidence type="ECO:0000259" key="1">
    <source>
        <dbReference type="PROSITE" id="PS51742"/>
    </source>
</evidence>